<evidence type="ECO:0000313" key="2">
    <source>
        <dbReference type="EMBL" id="KAJ7647736.1"/>
    </source>
</evidence>
<evidence type="ECO:0000313" key="3">
    <source>
        <dbReference type="Proteomes" id="UP001221142"/>
    </source>
</evidence>
<accession>A0AAD7FZK2</accession>
<feature type="region of interest" description="Disordered" evidence="1">
    <location>
        <begin position="173"/>
        <end position="197"/>
    </location>
</feature>
<protein>
    <submittedName>
        <fullName evidence="2">Uncharacterized protein</fullName>
    </submittedName>
</protein>
<dbReference type="GO" id="GO:0000070">
    <property type="term" value="P:mitotic sister chromatid segregation"/>
    <property type="evidence" value="ECO:0007669"/>
    <property type="project" value="InterPro"/>
</dbReference>
<name>A0AAD7FZK2_9AGAR</name>
<feature type="compositionally biased region" description="Basic and acidic residues" evidence="1">
    <location>
        <begin position="180"/>
        <end position="197"/>
    </location>
</feature>
<comment type="caution">
    <text evidence="2">The sequence shown here is derived from an EMBL/GenBank/DDBJ whole genome shotgun (WGS) entry which is preliminary data.</text>
</comment>
<feature type="compositionally biased region" description="Acidic residues" evidence="1">
    <location>
        <begin position="136"/>
        <end position="150"/>
    </location>
</feature>
<dbReference type="Pfam" id="PF08641">
    <property type="entry name" value="Mis14"/>
    <property type="match status" value="1"/>
</dbReference>
<reference evidence="2" key="1">
    <citation type="submission" date="2023-03" db="EMBL/GenBank/DDBJ databases">
        <title>Massive genome expansion in bonnet fungi (Mycena s.s.) driven by repeated elements and novel gene families across ecological guilds.</title>
        <authorList>
            <consortium name="Lawrence Berkeley National Laboratory"/>
            <person name="Harder C.B."/>
            <person name="Miyauchi S."/>
            <person name="Viragh M."/>
            <person name="Kuo A."/>
            <person name="Thoen E."/>
            <person name="Andreopoulos B."/>
            <person name="Lu D."/>
            <person name="Skrede I."/>
            <person name="Drula E."/>
            <person name="Henrissat B."/>
            <person name="Morin E."/>
            <person name="Kohler A."/>
            <person name="Barry K."/>
            <person name="LaButti K."/>
            <person name="Morin E."/>
            <person name="Salamov A."/>
            <person name="Lipzen A."/>
            <person name="Mereny Z."/>
            <person name="Hegedus B."/>
            <person name="Baldrian P."/>
            <person name="Stursova M."/>
            <person name="Weitz H."/>
            <person name="Taylor A."/>
            <person name="Grigoriev I.V."/>
            <person name="Nagy L.G."/>
            <person name="Martin F."/>
            <person name="Kauserud H."/>
        </authorList>
    </citation>
    <scope>NUCLEOTIDE SEQUENCE</scope>
    <source>
        <strain evidence="2">9284</strain>
    </source>
</reference>
<gene>
    <name evidence="2" type="ORF">FB45DRAFT_894295</name>
</gene>
<organism evidence="2 3">
    <name type="scientific">Roridomyces roridus</name>
    <dbReference type="NCBI Taxonomy" id="1738132"/>
    <lineage>
        <taxon>Eukaryota</taxon>
        <taxon>Fungi</taxon>
        <taxon>Dikarya</taxon>
        <taxon>Basidiomycota</taxon>
        <taxon>Agaricomycotina</taxon>
        <taxon>Agaricomycetes</taxon>
        <taxon>Agaricomycetidae</taxon>
        <taxon>Agaricales</taxon>
        <taxon>Marasmiineae</taxon>
        <taxon>Mycenaceae</taxon>
        <taxon>Roridomyces</taxon>
    </lineage>
</organism>
<dbReference type="AlphaFoldDB" id="A0AAD7FZK2"/>
<dbReference type="Proteomes" id="UP001221142">
    <property type="component" value="Unassembled WGS sequence"/>
</dbReference>
<evidence type="ECO:0000256" key="1">
    <source>
        <dbReference type="SAM" id="MobiDB-lite"/>
    </source>
</evidence>
<proteinExistence type="predicted"/>
<dbReference type="GO" id="GO:0000776">
    <property type="term" value="C:kinetochore"/>
    <property type="evidence" value="ECO:0007669"/>
    <property type="project" value="InterPro"/>
</dbReference>
<sequence length="197" mass="22463">MDTQQLPRIEIPSMRVWLRLKSDFAQKTRDTLLQDAKRRNLSEAQTAVMLNHGQEFVDRTFTIAQHNIRINGRDYDTLQLHEQDAEPFDEVLDRRVWALADSRLKLHSQIAGQRRETPSELAKDLQPLLDEWGGLDAEDVTPDEDDDMDSEPQFPLDGEVVAQLHAVVGELGQGIPGQHARSERSRAVEAEYKALKS</sequence>
<feature type="region of interest" description="Disordered" evidence="1">
    <location>
        <begin position="134"/>
        <end position="154"/>
    </location>
</feature>
<dbReference type="EMBL" id="JARKIF010000002">
    <property type="protein sequence ID" value="KAJ7647736.1"/>
    <property type="molecule type" value="Genomic_DNA"/>
</dbReference>
<keyword evidence="3" id="KW-1185">Reference proteome</keyword>
<dbReference type="InterPro" id="IPR013950">
    <property type="entry name" value="Mis14/Nsl1"/>
</dbReference>